<feature type="transmembrane region" description="Helical" evidence="8">
    <location>
        <begin position="308"/>
        <end position="334"/>
    </location>
</feature>
<name>A0A7W7CBK3_9PSEU</name>
<feature type="transmembrane region" description="Helical" evidence="8">
    <location>
        <begin position="406"/>
        <end position="427"/>
    </location>
</feature>
<dbReference type="AlphaFoldDB" id="A0A7W7CBK3"/>
<dbReference type="RefSeq" id="WP_185002651.1">
    <property type="nucleotide sequence ID" value="NZ_BAAAUI010000012.1"/>
</dbReference>
<comment type="caution">
    <text evidence="9">The sequence shown here is derived from an EMBL/GenBank/DDBJ whole genome shotgun (WGS) entry which is preliminary data.</text>
</comment>
<proteinExistence type="inferred from homology"/>
<evidence type="ECO:0000256" key="2">
    <source>
        <dbReference type="ARBA" id="ARBA00006434"/>
    </source>
</evidence>
<dbReference type="PANTHER" id="PTHR48086">
    <property type="entry name" value="SODIUM/PROLINE SYMPORTER-RELATED"/>
    <property type="match status" value="1"/>
</dbReference>
<dbReference type="Pfam" id="PF00474">
    <property type="entry name" value="SSF"/>
    <property type="match status" value="1"/>
</dbReference>
<dbReference type="InterPro" id="IPR050277">
    <property type="entry name" value="Sodium:Solute_Symporter"/>
</dbReference>
<dbReference type="PROSITE" id="PS50283">
    <property type="entry name" value="NA_SOLUT_SYMP_3"/>
    <property type="match status" value="1"/>
</dbReference>
<comment type="similarity">
    <text evidence="2 7">Belongs to the sodium:solute symporter (SSF) (TC 2.A.21) family.</text>
</comment>
<feature type="transmembrane region" description="Helical" evidence="8">
    <location>
        <begin position="6"/>
        <end position="23"/>
    </location>
</feature>
<feature type="transmembrane region" description="Helical" evidence="8">
    <location>
        <begin position="433"/>
        <end position="451"/>
    </location>
</feature>
<keyword evidence="3" id="KW-0813">Transport</keyword>
<feature type="transmembrane region" description="Helical" evidence="8">
    <location>
        <begin position="355"/>
        <end position="375"/>
    </location>
</feature>
<evidence type="ECO:0000256" key="6">
    <source>
        <dbReference type="ARBA" id="ARBA00023136"/>
    </source>
</evidence>
<feature type="transmembrane region" description="Helical" evidence="8">
    <location>
        <begin position="263"/>
        <end position="283"/>
    </location>
</feature>
<evidence type="ECO:0000256" key="4">
    <source>
        <dbReference type="ARBA" id="ARBA00022692"/>
    </source>
</evidence>
<dbReference type="CDD" id="cd11479">
    <property type="entry name" value="SLC5sbd_u3"/>
    <property type="match status" value="1"/>
</dbReference>
<evidence type="ECO:0000256" key="1">
    <source>
        <dbReference type="ARBA" id="ARBA00004141"/>
    </source>
</evidence>
<reference evidence="9 10" key="1">
    <citation type="submission" date="2020-08" db="EMBL/GenBank/DDBJ databases">
        <title>Sequencing the genomes of 1000 actinobacteria strains.</title>
        <authorList>
            <person name="Klenk H.-P."/>
        </authorList>
    </citation>
    <scope>NUCLEOTIDE SEQUENCE [LARGE SCALE GENOMIC DNA]</scope>
    <source>
        <strain evidence="9 10">DSM 44230</strain>
    </source>
</reference>
<evidence type="ECO:0000256" key="5">
    <source>
        <dbReference type="ARBA" id="ARBA00022989"/>
    </source>
</evidence>
<evidence type="ECO:0000256" key="7">
    <source>
        <dbReference type="RuleBase" id="RU362091"/>
    </source>
</evidence>
<dbReference type="GO" id="GO:0022857">
    <property type="term" value="F:transmembrane transporter activity"/>
    <property type="evidence" value="ECO:0007669"/>
    <property type="project" value="InterPro"/>
</dbReference>
<keyword evidence="5 8" id="KW-1133">Transmembrane helix</keyword>
<gene>
    <name evidence="9" type="ORF">HNR67_002981</name>
</gene>
<feature type="transmembrane region" description="Helical" evidence="8">
    <location>
        <begin position="153"/>
        <end position="173"/>
    </location>
</feature>
<keyword evidence="6 8" id="KW-0472">Membrane</keyword>
<evidence type="ECO:0000313" key="9">
    <source>
        <dbReference type="EMBL" id="MBB4676863.1"/>
    </source>
</evidence>
<dbReference type="GO" id="GO:0005886">
    <property type="term" value="C:plasma membrane"/>
    <property type="evidence" value="ECO:0007669"/>
    <property type="project" value="TreeGrafter"/>
</dbReference>
<feature type="transmembrane region" description="Helical" evidence="8">
    <location>
        <begin position="114"/>
        <end position="147"/>
    </location>
</feature>
<dbReference type="InterPro" id="IPR038377">
    <property type="entry name" value="Na/Glc_symporter_sf"/>
</dbReference>
<organism evidence="9 10">
    <name type="scientific">Crossiella cryophila</name>
    <dbReference type="NCBI Taxonomy" id="43355"/>
    <lineage>
        <taxon>Bacteria</taxon>
        <taxon>Bacillati</taxon>
        <taxon>Actinomycetota</taxon>
        <taxon>Actinomycetes</taxon>
        <taxon>Pseudonocardiales</taxon>
        <taxon>Pseudonocardiaceae</taxon>
        <taxon>Crossiella</taxon>
    </lineage>
</organism>
<accession>A0A7W7CBK3</accession>
<feature type="transmembrane region" description="Helical" evidence="8">
    <location>
        <begin position="381"/>
        <end position="399"/>
    </location>
</feature>
<feature type="transmembrane region" description="Helical" evidence="8">
    <location>
        <begin position="224"/>
        <end position="242"/>
    </location>
</feature>
<protein>
    <submittedName>
        <fullName evidence="9">SSS family solute:Na+ symporter</fullName>
    </submittedName>
</protein>
<keyword evidence="10" id="KW-1185">Reference proteome</keyword>
<feature type="transmembrane region" description="Helical" evidence="8">
    <location>
        <begin position="44"/>
        <end position="66"/>
    </location>
</feature>
<dbReference type="PANTHER" id="PTHR48086:SF7">
    <property type="entry name" value="SODIUM-SOLUTE SYMPORTER-RELATED"/>
    <property type="match status" value="1"/>
</dbReference>
<evidence type="ECO:0000256" key="8">
    <source>
        <dbReference type="SAM" id="Phobius"/>
    </source>
</evidence>
<dbReference type="InterPro" id="IPR001734">
    <property type="entry name" value="Na/solute_symporter"/>
</dbReference>
<dbReference type="Gene3D" id="1.20.1730.10">
    <property type="entry name" value="Sodium/glucose cotransporter"/>
    <property type="match status" value="1"/>
</dbReference>
<evidence type="ECO:0000313" key="10">
    <source>
        <dbReference type="Proteomes" id="UP000533598"/>
    </source>
</evidence>
<comment type="subcellular location">
    <subcellularLocation>
        <location evidence="1">Membrane</location>
        <topology evidence="1">Multi-pass membrane protein</topology>
    </subcellularLocation>
</comment>
<dbReference type="EMBL" id="JACHMH010000001">
    <property type="protein sequence ID" value="MBB4676863.1"/>
    <property type="molecule type" value="Genomic_DNA"/>
</dbReference>
<dbReference type="Proteomes" id="UP000533598">
    <property type="component" value="Unassembled WGS sequence"/>
</dbReference>
<keyword evidence="4 8" id="KW-0812">Transmembrane</keyword>
<feature type="transmembrane region" description="Helical" evidence="8">
    <location>
        <begin position="185"/>
        <end position="204"/>
    </location>
</feature>
<evidence type="ECO:0000256" key="3">
    <source>
        <dbReference type="ARBA" id="ARBA00022448"/>
    </source>
</evidence>
<feature type="transmembrane region" description="Helical" evidence="8">
    <location>
        <begin position="72"/>
        <end position="94"/>
    </location>
</feature>
<sequence length="479" mass="50195">MTIDSAVMITYLVAMVVIGWWAARRAKDKSGFLVAGRRLGYVMYSGTMSAVVLGGASTVGGIGLGYQFGLSGAWMVLTIGLGVLGLSLVFAARITRLKVYTVSEMLDLRYGGKAAPVSGVVMWAYSLMLMATSTIACATIFGVLFGMPHIPSVLLGGGIVVAYSVLGGMWSITATDIVQFVVKSVGILLVLLPAAIIKAGGFSAMAAKLEPQFFSLWTIGGENIFKYVLLYFFGLLIGQDIWQRVFTARNDKVARVGGTFSGIYCLVYAFAGALIGTATKALYPALESRDRAFATIVTEALPVGLKGLVLAAALAAVMSTASGALIACATVAGNDLWPRLRRNPAAGDDLRTTRLFTLVLGLLGVAIACLVSDVVTALDVAYNLLVGGLLVPILGGLVWRRATRTGALTAMTLGGLTVIGCMAYFGLSAQEPIYLGLLVGLISFITVSLLTPPDDPARLAAWTRRLAGKDAPTEPVPTP</sequence>